<dbReference type="GO" id="GO:0016740">
    <property type="term" value="F:transferase activity"/>
    <property type="evidence" value="ECO:0007669"/>
    <property type="project" value="UniProtKB-KW"/>
</dbReference>
<dbReference type="Proteomes" id="UP000318483">
    <property type="component" value="Chromosome"/>
</dbReference>
<dbReference type="KEGG" id="lit:FPZ52_10165"/>
<evidence type="ECO:0000313" key="2">
    <source>
        <dbReference type="EMBL" id="QDY69946.1"/>
    </source>
</evidence>
<dbReference type="EMBL" id="CP042261">
    <property type="protein sequence ID" value="QDY69946.1"/>
    <property type="molecule type" value="Genomic_DNA"/>
</dbReference>
<dbReference type="OrthoDB" id="241498at2"/>
<gene>
    <name evidence="2" type="ORF">FPZ52_10165</name>
</gene>
<name>A0A5B8I9Z1_9RHOB</name>
<dbReference type="SUPFAM" id="SSF56112">
    <property type="entry name" value="Protein kinase-like (PK-like)"/>
    <property type="match status" value="1"/>
</dbReference>
<dbReference type="AlphaFoldDB" id="A0A5B8I9Z1"/>
<dbReference type="InterPro" id="IPR011009">
    <property type="entry name" value="Kinase-like_dom_sf"/>
</dbReference>
<evidence type="ECO:0000313" key="3">
    <source>
        <dbReference type="Proteomes" id="UP000318483"/>
    </source>
</evidence>
<accession>A0A5B8I9Z1</accession>
<feature type="domain" description="Aminoglycoside phosphotransferase" evidence="1">
    <location>
        <begin position="30"/>
        <end position="258"/>
    </location>
</feature>
<keyword evidence="2" id="KW-0808">Transferase</keyword>
<dbReference type="InterPro" id="IPR002575">
    <property type="entry name" value="Aminoglycoside_PTrfase"/>
</dbReference>
<keyword evidence="3" id="KW-1185">Reference proteome</keyword>
<organism evidence="2 3">
    <name type="scientific">Qingshengfaniella alkalisoli</name>
    <dbReference type="NCBI Taxonomy" id="2599296"/>
    <lineage>
        <taxon>Bacteria</taxon>
        <taxon>Pseudomonadati</taxon>
        <taxon>Pseudomonadota</taxon>
        <taxon>Alphaproteobacteria</taxon>
        <taxon>Rhodobacterales</taxon>
        <taxon>Paracoccaceae</taxon>
        <taxon>Qingshengfaniella</taxon>
    </lineage>
</organism>
<reference evidence="2 3" key="1">
    <citation type="submission" date="2019-07" db="EMBL/GenBank/DDBJ databases">
        <title>Litoreibacter alkalisoli sp. nov., isolated from saline-alkaline soil.</title>
        <authorList>
            <person name="Wang S."/>
            <person name="Xu L."/>
            <person name="Xing Y.-T."/>
            <person name="Sun J.-Q."/>
        </authorList>
    </citation>
    <scope>NUCLEOTIDE SEQUENCE [LARGE SCALE GENOMIC DNA]</scope>
    <source>
        <strain evidence="2 3">LN3S51</strain>
    </source>
</reference>
<protein>
    <submittedName>
        <fullName evidence="2">Phosphotransferase</fullName>
    </submittedName>
</protein>
<dbReference type="Pfam" id="PF01636">
    <property type="entry name" value="APH"/>
    <property type="match status" value="1"/>
</dbReference>
<dbReference type="Gene3D" id="3.90.1200.10">
    <property type="match status" value="1"/>
</dbReference>
<proteinExistence type="predicted"/>
<evidence type="ECO:0000259" key="1">
    <source>
        <dbReference type="Pfam" id="PF01636"/>
    </source>
</evidence>
<dbReference type="RefSeq" id="WP_146365322.1">
    <property type="nucleotide sequence ID" value="NZ_CP042261.1"/>
</dbReference>
<sequence length="321" mass="35405">MNDAEALDRAARAAEAWGGLATPPRLIVNRENAVFDVTLASGQRAALRLHRPGYQSPETIISELRWTEALADAGFPCPWPQRTVDGGFIHTPDDGGPIASVVLWVPGEEIGAMGEQFGGTADEQTGLYRRLGGLLADLHLTSDSTAPTDLTRHAWDIDAFCSDTPLWGRFWENPSLTPKESQFLLTARDDARDRLTKRGTDGYGLIHADVLQENVLRDGRQLYLIDFDDGGFGYRLYDLGTALIQHEGQPNFDALKAAMIDGYRAEGGTLTDDDAAEIDLFVMLRGLASTGWVMSRAAPDDTKQRTYAERGLRTARRWLDR</sequence>